<evidence type="ECO:0000256" key="2">
    <source>
        <dbReference type="ARBA" id="ARBA00022448"/>
    </source>
</evidence>
<keyword evidence="2 7" id="KW-0813">Transport</keyword>
<name>A0ABT5WZM8_9ENTE</name>
<feature type="domain" description="ABC transmembrane type-1" evidence="8">
    <location>
        <begin position="78"/>
        <end position="284"/>
    </location>
</feature>
<dbReference type="Pfam" id="PF00528">
    <property type="entry name" value="BPD_transp_1"/>
    <property type="match status" value="1"/>
</dbReference>
<comment type="subcellular location">
    <subcellularLocation>
        <location evidence="1 7">Cell membrane</location>
        <topology evidence="1 7">Multi-pass membrane protein</topology>
    </subcellularLocation>
</comment>
<organism evidence="9 10">
    <name type="scientific">Vagococcus proximus</name>
    <dbReference type="NCBI Taxonomy" id="2991417"/>
    <lineage>
        <taxon>Bacteria</taxon>
        <taxon>Bacillati</taxon>
        <taxon>Bacillota</taxon>
        <taxon>Bacilli</taxon>
        <taxon>Lactobacillales</taxon>
        <taxon>Enterococcaceae</taxon>
        <taxon>Vagococcus</taxon>
    </lineage>
</organism>
<feature type="transmembrane region" description="Helical" evidence="7">
    <location>
        <begin position="192"/>
        <end position="213"/>
    </location>
</feature>
<reference evidence="9" key="1">
    <citation type="submission" date="2022-10" db="EMBL/GenBank/DDBJ databases">
        <title>Vagococcus sp. isolated from poultry meat.</title>
        <authorList>
            <person name="Johansson P."/>
            <person name="Bjorkroth J."/>
        </authorList>
    </citation>
    <scope>NUCLEOTIDE SEQUENCE</scope>
    <source>
        <strain evidence="9">PNs007</strain>
    </source>
</reference>
<evidence type="ECO:0000256" key="1">
    <source>
        <dbReference type="ARBA" id="ARBA00004651"/>
    </source>
</evidence>
<evidence type="ECO:0000256" key="4">
    <source>
        <dbReference type="ARBA" id="ARBA00022692"/>
    </source>
</evidence>
<evidence type="ECO:0000259" key="8">
    <source>
        <dbReference type="PROSITE" id="PS50928"/>
    </source>
</evidence>
<feature type="transmembrane region" description="Helical" evidence="7">
    <location>
        <begin position="113"/>
        <end position="139"/>
    </location>
</feature>
<dbReference type="Gene3D" id="1.10.3720.10">
    <property type="entry name" value="MetI-like"/>
    <property type="match status" value="1"/>
</dbReference>
<keyword evidence="4 7" id="KW-0812">Transmembrane</keyword>
<keyword evidence="6 7" id="KW-0472">Membrane</keyword>
<keyword evidence="5 7" id="KW-1133">Transmembrane helix</keyword>
<evidence type="ECO:0000256" key="3">
    <source>
        <dbReference type="ARBA" id="ARBA00022475"/>
    </source>
</evidence>
<accession>A0ABT5WZM8</accession>
<keyword evidence="10" id="KW-1185">Reference proteome</keyword>
<proteinExistence type="inferred from homology"/>
<feature type="transmembrane region" description="Helical" evidence="7">
    <location>
        <begin position="20"/>
        <end position="41"/>
    </location>
</feature>
<evidence type="ECO:0000313" key="10">
    <source>
        <dbReference type="Proteomes" id="UP001147148"/>
    </source>
</evidence>
<evidence type="ECO:0000256" key="5">
    <source>
        <dbReference type="ARBA" id="ARBA00022989"/>
    </source>
</evidence>
<dbReference type="PROSITE" id="PS50928">
    <property type="entry name" value="ABC_TM1"/>
    <property type="match status" value="1"/>
</dbReference>
<sequence length="302" mass="33476">MRKSKDPLAISKSSNILFNILLAVLAALAVLPFLFVIIISLTNEDSLAKNGYSFFPKEWSFDAYRYILTSGSEIMNAYGVSIFVTVVGVILGLLATALYAYALSRDEFAYRNFFNMVTIIPMFIGGGLVATYLIMTQFLGLKNSIWALIIPGMINTFHIIVMRTFFKTTIPNALIESAKIDGANEWQIFSKIVVPISLPGLATIALFLTLGYWNDWMHAMLYISKDNLIPLQYLLVRIQNNMDFLNSSGSSMGMSASVVANSLPKESARMAIVVITTLPIACAYPFFQKYFVQGLTVGAVKE</sequence>
<feature type="transmembrane region" description="Helical" evidence="7">
    <location>
        <begin position="268"/>
        <end position="287"/>
    </location>
</feature>
<dbReference type="PANTHER" id="PTHR43744:SF9">
    <property type="entry name" value="POLYGALACTURONAN_RHAMNOGALACTURONAN TRANSPORT SYSTEM PERMEASE PROTEIN YTCP"/>
    <property type="match status" value="1"/>
</dbReference>
<dbReference type="EMBL" id="JAPDSH010000002">
    <property type="protein sequence ID" value="MDF0479220.1"/>
    <property type="molecule type" value="Genomic_DNA"/>
</dbReference>
<dbReference type="InterPro" id="IPR000515">
    <property type="entry name" value="MetI-like"/>
</dbReference>
<dbReference type="SUPFAM" id="SSF161098">
    <property type="entry name" value="MetI-like"/>
    <property type="match status" value="1"/>
</dbReference>
<feature type="transmembrane region" description="Helical" evidence="7">
    <location>
        <begin position="78"/>
        <end position="101"/>
    </location>
</feature>
<keyword evidence="3" id="KW-1003">Cell membrane</keyword>
<feature type="transmembrane region" description="Helical" evidence="7">
    <location>
        <begin position="145"/>
        <end position="166"/>
    </location>
</feature>
<dbReference type="PANTHER" id="PTHR43744">
    <property type="entry name" value="ABC TRANSPORTER PERMEASE PROTEIN MG189-RELATED-RELATED"/>
    <property type="match status" value="1"/>
</dbReference>
<dbReference type="Proteomes" id="UP001147148">
    <property type="component" value="Unassembled WGS sequence"/>
</dbReference>
<dbReference type="InterPro" id="IPR035906">
    <property type="entry name" value="MetI-like_sf"/>
</dbReference>
<protein>
    <submittedName>
        <fullName evidence="9">Carbohydrate ABC transporter permease</fullName>
    </submittedName>
</protein>
<evidence type="ECO:0000256" key="6">
    <source>
        <dbReference type="ARBA" id="ARBA00023136"/>
    </source>
</evidence>
<comment type="similarity">
    <text evidence="7">Belongs to the binding-protein-dependent transport system permease family.</text>
</comment>
<dbReference type="RefSeq" id="WP_275470876.1">
    <property type="nucleotide sequence ID" value="NZ_JAPDSH010000002.1"/>
</dbReference>
<comment type="caution">
    <text evidence="9">The sequence shown here is derived from an EMBL/GenBank/DDBJ whole genome shotgun (WGS) entry which is preliminary data.</text>
</comment>
<dbReference type="CDD" id="cd06261">
    <property type="entry name" value="TM_PBP2"/>
    <property type="match status" value="1"/>
</dbReference>
<evidence type="ECO:0000313" key="9">
    <source>
        <dbReference type="EMBL" id="MDF0479220.1"/>
    </source>
</evidence>
<gene>
    <name evidence="9" type="ORF">OL233_02870</name>
</gene>
<evidence type="ECO:0000256" key="7">
    <source>
        <dbReference type="RuleBase" id="RU363032"/>
    </source>
</evidence>